<evidence type="ECO:0000313" key="4">
    <source>
        <dbReference type="Proteomes" id="UP000012024"/>
    </source>
</evidence>
<accession>M7MY34</accession>
<organism evidence="3 4">
    <name type="scientific">Xanthomarina gelatinilytica</name>
    <dbReference type="NCBI Taxonomy" id="1137281"/>
    <lineage>
        <taxon>Bacteria</taxon>
        <taxon>Pseudomonadati</taxon>
        <taxon>Bacteroidota</taxon>
        <taxon>Flavobacteriia</taxon>
        <taxon>Flavobacteriales</taxon>
        <taxon>Flavobacteriaceae</taxon>
        <taxon>Xanthomarina</taxon>
    </lineage>
</organism>
<dbReference type="Proteomes" id="UP000012024">
    <property type="component" value="Unassembled WGS sequence"/>
</dbReference>
<keyword evidence="2" id="KW-0812">Transmembrane</keyword>
<dbReference type="AlphaFoldDB" id="M7MY34"/>
<feature type="transmembrane region" description="Helical" evidence="2">
    <location>
        <begin position="12"/>
        <end position="30"/>
    </location>
</feature>
<dbReference type="eggNOG" id="COG4249">
    <property type="taxonomic scope" value="Bacteria"/>
</dbReference>
<feature type="region of interest" description="Disordered" evidence="1">
    <location>
        <begin position="428"/>
        <end position="459"/>
    </location>
</feature>
<dbReference type="PATRIC" id="fig|1137281.3.peg.2106"/>
<dbReference type="GeneID" id="98641961"/>
<comment type="caution">
    <text evidence="3">The sequence shown here is derived from an EMBL/GenBank/DDBJ whole genome shotgun (WGS) entry which is preliminary data.</text>
</comment>
<protein>
    <submittedName>
        <fullName evidence="3">Uncharacterized protein</fullName>
    </submittedName>
</protein>
<dbReference type="Gene3D" id="3.40.50.1460">
    <property type="match status" value="1"/>
</dbReference>
<sequence length="459" mass="51297">MKYLKNNKQSFNLGFMFKTLFMVLIGIIIFSCDTDDTPSEENNPPGEITGYSNIKNTQWRDNIGQEFEVEGILVEENGIAKLLIDKNDYYIDGLINEINYIYIDKVSSLDNSLNFAEYFGKKVKIKGTCEENEDNTIQVSSQLIGDISLATIVISDLTNIQIINPNIIIQRPPIISICQIYPQICEFPVFQNNKTALLYSGGINSSYAYKRYWNDLKLMYTILRDKGYPENKIRVVYKNGVGEDNEIPVHYAANQTGLDEAFSYLNEYTNSATKFFLMMNNHGGGKDNFGRPSTGVFDADGDDNRGSISDNTDEQYFYYNSSTALTDDYLATKINELGFGSMIAVVKPCYSGGVIWDFRGPNRVIMTSGTEFQVTYSHTSGLYGEFTYHFFAAVTGQDPITGATVNADLNSDGQVSMYEAQKYILANDARPEQPQYEDDNDGVGTSSPSASGFGATTFL</sequence>
<keyword evidence="2" id="KW-1133">Transmembrane helix</keyword>
<keyword evidence="4" id="KW-1185">Reference proteome</keyword>
<proteinExistence type="predicted"/>
<evidence type="ECO:0000256" key="1">
    <source>
        <dbReference type="SAM" id="MobiDB-lite"/>
    </source>
</evidence>
<reference evidence="3 4" key="1">
    <citation type="submission" date="2012-12" db="EMBL/GenBank/DDBJ databases">
        <title>Genome assembly of Formosa sp. AK20.</title>
        <authorList>
            <person name="Kumar R."/>
            <person name="Khatri I."/>
            <person name="Vaidya B."/>
            <person name="Subramanian S."/>
            <person name="Pinnaka A."/>
        </authorList>
    </citation>
    <scope>NUCLEOTIDE SEQUENCE [LARGE SCALE GENOMIC DNA]</scope>
    <source>
        <strain evidence="3 4">AK20</strain>
    </source>
</reference>
<gene>
    <name evidence="3" type="ORF">D778_00672</name>
</gene>
<evidence type="ECO:0000256" key="2">
    <source>
        <dbReference type="SAM" id="Phobius"/>
    </source>
</evidence>
<dbReference type="PROSITE" id="PS51257">
    <property type="entry name" value="PROKAR_LIPOPROTEIN"/>
    <property type="match status" value="1"/>
</dbReference>
<keyword evidence="2" id="KW-0472">Membrane</keyword>
<dbReference type="RefSeq" id="WP_007650423.1">
    <property type="nucleotide sequence ID" value="NZ_ANLA01000016.1"/>
</dbReference>
<name>M7MY34_9FLAO</name>
<evidence type="ECO:0000313" key="3">
    <source>
        <dbReference type="EMBL" id="EMQ94389.1"/>
    </source>
</evidence>
<dbReference type="OrthoDB" id="1055762at2"/>
<dbReference type="EMBL" id="ANLA01000016">
    <property type="protein sequence ID" value="EMQ94389.1"/>
    <property type="molecule type" value="Genomic_DNA"/>
</dbReference>